<organism evidence="1 2">
    <name type="scientific">Bosea psychrotolerans</name>
    <dbReference type="NCBI Taxonomy" id="1871628"/>
    <lineage>
        <taxon>Bacteria</taxon>
        <taxon>Pseudomonadati</taxon>
        <taxon>Pseudomonadota</taxon>
        <taxon>Alphaproteobacteria</taxon>
        <taxon>Hyphomicrobiales</taxon>
        <taxon>Boseaceae</taxon>
        <taxon>Bosea</taxon>
    </lineage>
</organism>
<proteinExistence type="predicted"/>
<gene>
    <name evidence="1" type="ORF">CYD53_112159</name>
</gene>
<keyword evidence="2" id="KW-1185">Reference proteome</keyword>
<comment type="caution">
    <text evidence="1">The sequence shown here is derived from an EMBL/GenBank/DDBJ whole genome shotgun (WGS) entry which is preliminary data.</text>
</comment>
<protein>
    <submittedName>
        <fullName evidence="1">Uncharacterized protein</fullName>
    </submittedName>
</protein>
<dbReference type="AlphaFoldDB" id="A0A2S4M3R1"/>
<accession>A0A2S4M3R1</accession>
<reference evidence="1 2" key="1">
    <citation type="submission" date="2018-01" db="EMBL/GenBank/DDBJ databases">
        <title>Genomic Encyclopedia of Type Strains, Phase III (KMG-III): the genomes of soil and plant-associated and newly described type strains.</title>
        <authorList>
            <person name="Whitman W."/>
        </authorList>
    </citation>
    <scope>NUCLEOTIDE SEQUENCE [LARGE SCALE GENOMIC DNA]</scope>
    <source>
        <strain evidence="1 2">1131</strain>
    </source>
</reference>
<evidence type="ECO:0000313" key="1">
    <source>
        <dbReference type="EMBL" id="POR49334.1"/>
    </source>
</evidence>
<name>A0A2S4M3R1_9HYPH</name>
<dbReference type="EMBL" id="PQFZ01000012">
    <property type="protein sequence ID" value="POR49334.1"/>
    <property type="molecule type" value="Genomic_DNA"/>
</dbReference>
<dbReference type="Proteomes" id="UP000236919">
    <property type="component" value="Unassembled WGS sequence"/>
</dbReference>
<sequence>MKVFWSWQSDRPAKYCRDVVQTALQRALDALSDELELEPSEAELDHDTKGEAGMAAIADTILQKIEQAGVFVGDITSAGRSESGRELPNPNVLIELGWAWAHLSHENIILVANKFYGPSSHEKLPFDIRHRRAAILYSLAKGADDAAIEAATAKLTEDLKSALRKSLDSWLVGKSNDPGPSGTAARSGDPSVWFEADQLLQHQPFHGGNGLQDVEPEEGRRSYVRIVPERFSNGIPASAKVHAGSATSGLRPLGPHTSGDGGLNPDGVLRYGADDGSNPTVTRTATQWFRETGELWTFDTKRLNDGTFYIAHFLTDVASFLVRGLSTLSALGGSGLIRIEVGAVGLKGSQWGGQFEHERSSALIDRVKVSEARRSWSKAEIAAFLVTVTEHFDEAYGNKGPNAQSIMRMVDAL</sequence>
<dbReference type="OrthoDB" id="8910972at2"/>
<dbReference type="RefSeq" id="WP_146055957.1">
    <property type="nucleotide sequence ID" value="NZ_PQFZ01000012.1"/>
</dbReference>
<evidence type="ECO:0000313" key="2">
    <source>
        <dbReference type="Proteomes" id="UP000236919"/>
    </source>
</evidence>